<dbReference type="InterPro" id="IPR000014">
    <property type="entry name" value="PAS"/>
</dbReference>
<dbReference type="InterPro" id="IPR035965">
    <property type="entry name" value="PAS-like_dom_sf"/>
</dbReference>
<gene>
    <name evidence="2" type="ORF">CCZ37_07920</name>
</gene>
<dbReference type="KEGG" id="vqi:CCZ37_07920"/>
<dbReference type="InterPro" id="IPR050706">
    <property type="entry name" value="Cyclic-di-GMP_PDE-like"/>
</dbReference>
<reference evidence="2 3" key="1">
    <citation type="submission" date="2017-08" db="EMBL/GenBank/DDBJ databases">
        <title>The Vibrio qinghaiensis sp.-Q67 is a luminous bacteria isolated firstly from Qinghai lake, Qinghai province, China, which has been proved to be very sensitive to detect environmental and food pollutants. Therefore, complete genome analysis of V. qinghaiensis sp.-Q67 highlights the potential application of this strain on detection of hazards in the contaminated environments.</title>
        <authorList>
            <person name="Gong L."/>
        </authorList>
    </citation>
    <scope>NUCLEOTIDE SEQUENCE [LARGE SCALE GENOMIC DNA]</scope>
    <source>
        <strain evidence="2 3">Q67</strain>
    </source>
</reference>
<dbReference type="AlphaFoldDB" id="A0A223MY85"/>
<dbReference type="SUPFAM" id="SSF55785">
    <property type="entry name" value="PYP-like sensor domain (PAS domain)"/>
    <property type="match status" value="1"/>
</dbReference>
<dbReference type="InterPro" id="IPR046342">
    <property type="entry name" value="CBS_dom_sf"/>
</dbReference>
<dbReference type="NCBIfam" id="TIGR00229">
    <property type="entry name" value="sensory_box"/>
    <property type="match status" value="1"/>
</dbReference>
<dbReference type="CDD" id="cd01948">
    <property type="entry name" value="EAL"/>
    <property type="match status" value="1"/>
</dbReference>
<organism evidence="2 3">
    <name type="scientific">Vibrio qinghaiensis</name>
    <dbReference type="NCBI Taxonomy" id="2025808"/>
    <lineage>
        <taxon>Bacteria</taxon>
        <taxon>Pseudomonadati</taxon>
        <taxon>Pseudomonadota</taxon>
        <taxon>Gammaproteobacteria</taxon>
        <taxon>Vibrionales</taxon>
        <taxon>Vibrionaceae</taxon>
        <taxon>Vibrio</taxon>
    </lineage>
</organism>
<dbReference type="Gene3D" id="3.20.20.450">
    <property type="entry name" value="EAL domain"/>
    <property type="match status" value="1"/>
</dbReference>
<dbReference type="SMART" id="SM00052">
    <property type="entry name" value="EAL"/>
    <property type="match status" value="1"/>
</dbReference>
<dbReference type="PANTHER" id="PTHR33121:SF79">
    <property type="entry name" value="CYCLIC DI-GMP PHOSPHODIESTERASE PDED-RELATED"/>
    <property type="match status" value="1"/>
</dbReference>
<dbReference type="InterPro" id="IPR035919">
    <property type="entry name" value="EAL_sf"/>
</dbReference>
<dbReference type="InterPro" id="IPR001633">
    <property type="entry name" value="EAL_dom"/>
</dbReference>
<dbReference type="Gene3D" id="3.30.450.20">
    <property type="entry name" value="PAS domain"/>
    <property type="match status" value="1"/>
</dbReference>
<keyword evidence="2" id="KW-0418">Kinase</keyword>
<dbReference type="EMBL" id="CP022741">
    <property type="protein sequence ID" value="ASU22526.1"/>
    <property type="molecule type" value="Genomic_DNA"/>
</dbReference>
<dbReference type="SMART" id="SM00091">
    <property type="entry name" value="PAS"/>
    <property type="match status" value="1"/>
</dbReference>
<name>A0A223MY85_9VIBR</name>
<sequence>MTQVTSQEPREKTVLREPPVARYDAIDWSLNLTTSEFICDLKAPNTLLDSSVSIANIQELLRYMTPSKAAEMKRCFKYVIESGKSYALNCNLVIPNQALTYVEIFIERTSLTQLQGTIRPLLKLESLQEVAKLFEGVFENTHHGLILTDDQTRILACNHYFEQHSGFKQNELLGLQANIFNAGKHSKEFFQSMWHDINTKDHWSGVILNRRASGLVAPQELTIQKIALQDGRVFFVGMTLDLADNLHRVADTALGDIDLLTQLFTEQKFKTLLNTYCTEHSQDRTHIVLAFQPNFESERHHTATLMLSSFLARSKEAKLVGYAGKDIYLVSLSCSECKKNTDFNLIQHAIRRFMKELKNESSSHLAVINGRIGVSVLGFDAKTPARMVTHAMQAMLEQHAGEARNISFYHSEIHQQVKRRKNLEELVTKAIAEKDLEIHYQPIVDTKTWNIAKFEALCRFKPVPDLPFTTQEMINIAEELDLIAELDRCVSILSLQDLPKIKTLFGQGVGVTINRSFNTKMDATQILANTMEIIDRYTDTPQSVTIELTESAYFDSQSHQVDALNALRSRGVTVAIDDFGTGYSSFTYLSDCNFDYLKIDREFVTDIQVNSNKYSIVKMITELSHTLGVKVVAEGVETEHEVWVLKSLGIDYMQGYIFSKPRPLKELIHAKEYHSRFAYSRPKAEPEQQPNCLFNLFKGGKPHLDPSDPLSLVHQYFKATKVDSLPVVNQGACVGIVDIASLNLHLTPNMGTDLETTREAAVWRKPVNQIMKFHFTQLDAYTELNQVVNLIEKGHDFPWVLVDNSRYKGLLTQGDVLRYLAESR</sequence>
<dbReference type="RefSeq" id="WP_094500245.1">
    <property type="nucleotide sequence ID" value="NZ_CAWNHI010000001.1"/>
</dbReference>
<dbReference type="SUPFAM" id="SSF141868">
    <property type="entry name" value="EAL domain-like"/>
    <property type="match status" value="1"/>
</dbReference>
<keyword evidence="3" id="KW-1185">Reference proteome</keyword>
<dbReference type="Pfam" id="PF00571">
    <property type="entry name" value="CBS"/>
    <property type="match status" value="1"/>
</dbReference>
<feature type="domain" description="EAL" evidence="1">
    <location>
        <begin position="420"/>
        <end position="675"/>
    </location>
</feature>
<dbReference type="SUPFAM" id="SSF54631">
    <property type="entry name" value="CBS-domain pair"/>
    <property type="match status" value="1"/>
</dbReference>
<dbReference type="PANTHER" id="PTHR33121">
    <property type="entry name" value="CYCLIC DI-GMP PHOSPHODIESTERASE PDEF"/>
    <property type="match status" value="1"/>
</dbReference>
<evidence type="ECO:0000313" key="2">
    <source>
        <dbReference type="EMBL" id="ASU22526.1"/>
    </source>
</evidence>
<dbReference type="Pfam" id="PF00563">
    <property type="entry name" value="EAL"/>
    <property type="match status" value="1"/>
</dbReference>
<dbReference type="Pfam" id="PF00989">
    <property type="entry name" value="PAS"/>
    <property type="match status" value="1"/>
</dbReference>
<keyword evidence="2" id="KW-0808">Transferase</keyword>
<dbReference type="InterPro" id="IPR013767">
    <property type="entry name" value="PAS_fold"/>
</dbReference>
<accession>A0A223MY85</accession>
<dbReference type="GO" id="GO:0016301">
    <property type="term" value="F:kinase activity"/>
    <property type="evidence" value="ECO:0007669"/>
    <property type="project" value="UniProtKB-KW"/>
</dbReference>
<dbReference type="CDD" id="cd00130">
    <property type="entry name" value="PAS"/>
    <property type="match status" value="1"/>
</dbReference>
<evidence type="ECO:0000259" key="1">
    <source>
        <dbReference type="PROSITE" id="PS50883"/>
    </source>
</evidence>
<dbReference type="PROSITE" id="PS50883">
    <property type="entry name" value="EAL"/>
    <property type="match status" value="1"/>
</dbReference>
<dbReference type="InterPro" id="IPR000644">
    <property type="entry name" value="CBS_dom"/>
</dbReference>
<dbReference type="Gene3D" id="3.10.580.10">
    <property type="entry name" value="CBS-domain"/>
    <property type="match status" value="1"/>
</dbReference>
<dbReference type="GO" id="GO:0006355">
    <property type="term" value="P:regulation of DNA-templated transcription"/>
    <property type="evidence" value="ECO:0007669"/>
    <property type="project" value="InterPro"/>
</dbReference>
<dbReference type="GO" id="GO:0071111">
    <property type="term" value="F:cyclic-guanylate-specific phosphodiesterase activity"/>
    <property type="evidence" value="ECO:0007669"/>
    <property type="project" value="InterPro"/>
</dbReference>
<proteinExistence type="predicted"/>
<protein>
    <submittedName>
        <fullName evidence="2">Histidine kinase</fullName>
    </submittedName>
</protein>
<evidence type="ECO:0000313" key="3">
    <source>
        <dbReference type="Proteomes" id="UP000215148"/>
    </source>
</evidence>
<dbReference type="Proteomes" id="UP000215148">
    <property type="component" value="Chromosome 1"/>
</dbReference>